<dbReference type="Proteomes" id="UP000314294">
    <property type="component" value="Unassembled WGS sequence"/>
</dbReference>
<name>A0A4Z2F318_9TELE</name>
<keyword evidence="3" id="KW-1185">Reference proteome</keyword>
<proteinExistence type="predicted"/>
<evidence type="ECO:0000313" key="2">
    <source>
        <dbReference type="EMBL" id="TNN35525.1"/>
    </source>
</evidence>
<evidence type="ECO:0000313" key="3">
    <source>
        <dbReference type="Proteomes" id="UP000314294"/>
    </source>
</evidence>
<reference evidence="2 3" key="1">
    <citation type="submission" date="2019-03" db="EMBL/GenBank/DDBJ databases">
        <title>First draft genome of Liparis tanakae, snailfish: a comprehensive survey of snailfish specific genes.</title>
        <authorList>
            <person name="Kim W."/>
            <person name="Song I."/>
            <person name="Jeong J.-H."/>
            <person name="Kim D."/>
            <person name="Kim S."/>
            <person name="Ryu S."/>
            <person name="Song J.Y."/>
            <person name="Lee S.K."/>
        </authorList>
    </citation>
    <scope>NUCLEOTIDE SEQUENCE [LARGE SCALE GENOMIC DNA]</scope>
    <source>
        <tissue evidence="2">Muscle</tissue>
    </source>
</reference>
<feature type="compositionally biased region" description="Basic and acidic residues" evidence="1">
    <location>
        <begin position="51"/>
        <end position="63"/>
    </location>
</feature>
<sequence>MEGCPPHRHSGRIHRLAGRLREDVAGRLWSPWKQRSGCIKARYRTATRSVRLIEKRPDGESRAESSAPPDTPRDPAEVEPLQVEGAAR</sequence>
<dbReference type="EMBL" id="SRLO01001754">
    <property type="protein sequence ID" value="TNN35525.1"/>
    <property type="molecule type" value="Genomic_DNA"/>
</dbReference>
<organism evidence="2 3">
    <name type="scientific">Liparis tanakae</name>
    <name type="common">Tanaka's snailfish</name>
    <dbReference type="NCBI Taxonomy" id="230148"/>
    <lineage>
        <taxon>Eukaryota</taxon>
        <taxon>Metazoa</taxon>
        <taxon>Chordata</taxon>
        <taxon>Craniata</taxon>
        <taxon>Vertebrata</taxon>
        <taxon>Euteleostomi</taxon>
        <taxon>Actinopterygii</taxon>
        <taxon>Neopterygii</taxon>
        <taxon>Teleostei</taxon>
        <taxon>Neoteleostei</taxon>
        <taxon>Acanthomorphata</taxon>
        <taxon>Eupercaria</taxon>
        <taxon>Perciformes</taxon>
        <taxon>Cottioidei</taxon>
        <taxon>Cottales</taxon>
        <taxon>Liparidae</taxon>
        <taxon>Liparis</taxon>
    </lineage>
</organism>
<gene>
    <name evidence="2" type="ORF">EYF80_054316</name>
</gene>
<comment type="caution">
    <text evidence="2">The sequence shown here is derived from an EMBL/GenBank/DDBJ whole genome shotgun (WGS) entry which is preliminary data.</text>
</comment>
<feature type="region of interest" description="Disordered" evidence="1">
    <location>
        <begin position="50"/>
        <end position="88"/>
    </location>
</feature>
<evidence type="ECO:0000256" key="1">
    <source>
        <dbReference type="SAM" id="MobiDB-lite"/>
    </source>
</evidence>
<protein>
    <submittedName>
        <fullName evidence="2">Uncharacterized protein</fullName>
    </submittedName>
</protein>
<dbReference type="AlphaFoldDB" id="A0A4Z2F318"/>
<accession>A0A4Z2F318</accession>